<organism evidence="2">
    <name type="scientific">Ixodes ricinus</name>
    <name type="common">Common tick</name>
    <name type="synonym">Acarus ricinus</name>
    <dbReference type="NCBI Taxonomy" id="34613"/>
    <lineage>
        <taxon>Eukaryota</taxon>
        <taxon>Metazoa</taxon>
        <taxon>Ecdysozoa</taxon>
        <taxon>Arthropoda</taxon>
        <taxon>Chelicerata</taxon>
        <taxon>Arachnida</taxon>
        <taxon>Acari</taxon>
        <taxon>Parasitiformes</taxon>
        <taxon>Ixodida</taxon>
        <taxon>Ixodoidea</taxon>
        <taxon>Ixodidae</taxon>
        <taxon>Ixodinae</taxon>
        <taxon>Ixodes</taxon>
    </lineage>
</organism>
<dbReference type="EMBL" id="GADI01002704">
    <property type="protein sequence ID" value="JAA71104.1"/>
    <property type="molecule type" value="mRNA"/>
</dbReference>
<feature type="chain" id="PRO_5005518116" evidence="1">
    <location>
        <begin position="34"/>
        <end position="108"/>
    </location>
</feature>
<accession>A0A0K8RKQ1</accession>
<protein>
    <submittedName>
        <fullName evidence="2">Putative jockey ele1 orf2-h 1e-120-j 4</fullName>
    </submittedName>
</protein>
<evidence type="ECO:0000256" key="1">
    <source>
        <dbReference type="SAM" id="SignalP"/>
    </source>
</evidence>
<evidence type="ECO:0000313" key="2">
    <source>
        <dbReference type="EMBL" id="JAA71104.1"/>
    </source>
</evidence>
<dbReference type="AlphaFoldDB" id="A0A0K8RKQ1"/>
<feature type="signal peptide" evidence="1">
    <location>
        <begin position="1"/>
        <end position="33"/>
    </location>
</feature>
<keyword evidence="1" id="KW-0732">Signal</keyword>
<reference evidence="2" key="1">
    <citation type="submission" date="2012-12" db="EMBL/GenBank/DDBJ databases">
        <title>Identification and characterization of a phenylalanine ammonia-lyase gene family in Isatis indigotica Fort.</title>
        <authorList>
            <person name="Liu Q."/>
            <person name="Chen J."/>
            <person name="Zhou X."/>
            <person name="Di P."/>
            <person name="Xiao Y."/>
            <person name="Xuan H."/>
            <person name="Zhang L."/>
            <person name="Chen W."/>
        </authorList>
    </citation>
    <scope>NUCLEOTIDE SEQUENCE</scope>
    <source>
        <tissue evidence="2">Salivary gland</tissue>
    </source>
</reference>
<proteinExistence type="evidence at transcript level"/>
<name>A0A0K8RKQ1_IXORI</name>
<sequence length="108" mass="12150">MPKTGCSFSMTKNRRMIAVLLVLFLHSLQITSAGDPPIEGDFSNLPPKCEEKAKKYIKEKIPGLLKANVNLRNCEFSYERRTESGQKYTGTYALPNEFPCGFSSAQNR</sequence>